<name>A0ABT7E366_9NEIS</name>
<organism evidence="1 2">
    <name type="scientific">Parachitinimonas caeni</name>
    <dbReference type="NCBI Taxonomy" id="3031301"/>
    <lineage>
        <taxon>Bacteria</taxon>
        <taxon>Pseudomonadati</taxon>
        <taxon>Pseudomonadota</taxon>
        <taxon>Betaproteobacteria</taxon>
        <taxon>Neisseriales</taxon>
        <taxon>Chitinibacteraceae</taxon>
        <taxon>Parachitinimonas</taxon>
    </lineage>
</organism>
<gene>
    <name evidence="1" type="ORF">PZA18_22225</name>
</gene>
<keyword evidence="2" id="KW-1185">Reference proteome</keyword>
<accession>A0ABT7E366</accession>
<evidence type="ECO:0000313" key="2">
    <source>
        <dbReference type="Proteomes" id="UP001172778"/>
    </source>
</evidence>
<protein>
    <submittedName>
        <fullName evidence="1">Uncharacterized protein</fullName>
    </submittedName>
</protein>
<reference evidence="1" key="1">
    <citation type="submission" date="2023-03" db="EMBL/GenBank/DDBJ databases">
        <title>Chitinimonas shenzhenensis gen. nov., sp. nov., a novel member of family Burkholderiaceae isolated from activated sludge collected in Shen Zhen, China.</title>
        <authorList>
            <person name="Wang X."/>
        </authorList>
    </citation>
    <scope>NUCLEOTIDE SEQUENCE</scope>
    <source>
        <strain evidence="1">DQS-5</strain>
    </source>
</reference>
<proteinExistence type="predicted"/>
<comment type="caution">
    <text evidence="1">The sequence shown here is derived from an EMBL/GenBank/DDBJ whole genome shotgun (WGS) entry which is preliminary data.</text>
</comment>
<dbReference type="EMBL" id="JARRAF010000050">
    <property type="protein sequence ID" value="MDK2126767.1"/>
    <property type="molecule type" value="Genomic_DNA"/>
</dbReference>
<sequence>MVVNPDLQLHLRVDPLTPRPLLAVLIGLHRTNEPVRLFLGDPGSGRSWCSGHDLHAGWHFPGRRLVQVSALGYPDVLTTANIVRVQRLSDGRDLYGHEHFHVPPIKIVPPTYPKHSFQVQIDNRIRAWCDSRQRCQLWIDYMAGKRIELADLLQ</sequence>
<dbReference type="Proteomes" id="UP001172778">
    <property type="component" value="Unassembled WGS sequence"/>
</dbReference>
<evidence type="ECO:0000313" key="1">
    <source>
        <dbReference type="EMBL" id="MDK2126767.1"/>
    </source>
</evidence>
<dbReference type="RefSeq" id="WP_284103088.1">
    <property type="nucleotide sequence ID" value="NZ_JARRAF010000050.1"/>
</dbReference>